<keyword evidence="2" id="KW-0288">FMN</keyword>
<dbReference type="PRINTS" id="PR01301">
    <property type="entry name" value="RGSPROTEIN"/>
</dbReference>
<dbReference type="InterPro" id="IPR016137">
    <property type="entry name" value="RGS"/>
</dbReference>
<feature type="domain" description="RGS" evidence="6">
    <location>
        <begin position="163"/>
        <end position="276"/>
    </location>
</feature>
<dbReference type="InterPro" id="IPR000014">
    <property type="entry name" value="PAS"/>
</dbReference>
<feature type="domain" description="PAC" evidence="5">
    <location>
        <begin position="363"/>
        <end position="416"/>
    </location>
</feature>
<dbReference type="CDD" id="cd00130">
    <property type="entry name" value="PAS"/>
    <property type="match status" value="1"/>
</dbReference>
<feature type="region of interest" description="Disordered" evidence="4">
    <location>
        <begin position="527"/>
        <end position="548"/>
    </location>
</feature>
<feature type="region of interest" description="Disordered" evidence="4">
    <location>
        <begin position="58"/>
        <end position="151"/>
    </location>
</feature>
<dbReference type="PANTHER" id="PTHR47429:SF2">
    <property type="entry name" value="PROTEIN TWIN LOV 1"/>
    <property type="match status" value="1"/>
</dbReference>
<organism evidence="7 8">
    <name type="scientific">Cyphellophora attinorum</name>
    <dbReference type="NCBI Taxonomy" id="1664694"/>
    <lineage>
        <taxon>Eukaryota</taxon>
        <taxon>Fungi</taxon>
        <taxon>Dikarya</taxon>
        <taxon>Ascomycota</taxon>
        <taxon>Pezizomycotina</taxon>
        <taxon>Eurotiomycetes</taxon>
        <taxon>Chaetothyriomycetidae</taxon>
        <taxon>Chaetothyriales</taxon>
        <taxon>Cyphellophoraceae</taxon>
        <taxon>Cyphellophora</taxon>
    </lineage>
</organism>
<dbReference type="VEuPathDB" id="FungiDB:AB675_2857"/>
<dbReference type="EMBL" id="LFJN01000002">
    <property type="protein sequence ID" value="KPI44930.1"/>
    <property type="molecule type" value="Genomic_DNA"/>
</dbReference>
<evidence type="ECO:0000313" key="7">
    <source>
        <dbReference type="EMBL" id="KPI44930.1"/>
    </source>
</evidence>
<dbReference type="InterPro" id="IPR000700">
    <property type="entry name" value="PAS-assoc_C"/>
</dbReference>
<evidence type="ECO:0000313" key="8">
    <source>
        <dbReference type="Proteomes" id="UP000038010"/>
    </source>
</evidence>
<protein>
    <submittedName>
        <fullName evidence="7">Phototropin-1</fullName>
    </submittedName>
</protein>
<feature type="compositionally biased region" description="Basic and acidic residues" evidence="4">
    <location>
        <begin position="101"/>
        <end position="117"/>
    </location>
</feature>
<dbReference type="Gene3D" id="3.30.450.20">
    <property type="entry name" value="PAS domain"/>
    <property type="match status" value="1"/>
</dbReference>
<dbReference type="STRING" id="1664694.A0A0N1P431"/>
<accession>A0A0N1P431</accession>
<dbReference type="Proteomes" id="UP000038010">
    <property type="component" value="Unassembled WGS sequence"/>
</dbReference>
<dbReference type="AlphaFoldDB" id="A0A0N1P431"/>
<evidence type="ECO:0000256" key="3">
    <source>
        <dbReference type="ARBA" id="ARBA00022991"/>
    </source>
</evidence>
<dbReference type="PROSITE" id="PS50113">
    <property type="entry name" value="PAC"/>
    <property type="match status" value="1"/>
</dbReference>
<proteinExistence type="predicted"/>
<comment type="caution">
    <text evidence="7">The sequence shown here is derived from an EMBL/GenBank/DDBJ whole genome shotgun (WGS) entry which is preliminary data.</text>
</comment>
<evidence type="ECO:0000256" key="4">
    <source>
        <dbReference type="SAM" id="MobiDB-lite"/>
    </source>
</evidence>
<dbReference type="RefSeq" id="XP_018004893.1">
    <property type="nucleotide sequence ID" value="XM_018142861.1"/>
</dbReference>
<feature type="region of interest" description="Disordered" evidence="4">
    <location>
        <begin position="32"/>
        <end position="51"/>
    </location>
</feature>
<dbReference type="NCBIfam" id="TIGR00229">
    <property type="entry name" value="sensory_box"/>
    <property type="match status" value="1"/>
</dbReference>
<dbReference type="SUPFAM" id="SSF55785">
    <property type="entry name" value="PYP-like sensor domain (PAS domain)"/>
    <property type="match status" value="1"/>
</dbReference>
<gene>
    <name evidence="7" type="ORF">AB675_2857</name>
</gene>
<dbReference type="Gene3D" id="1.10.167.10">
    <property type="entry name" value="Regulator of G-protein Signalling 4, domain 2"/>
    <property type="match status" value="1"/>
</dbReference>
<dbReference type="GeneID" id="28734741"/>
<feature type="compositionally biased region" description="Polar residues" evidence="4">
    <location>
        <begin position="527"/>
        <end position="543"/>
    </location>
</feature>
<dbReference type="PANTHER" id="PTHR47429">
    <property type="entry name" value="PROTEIN TWIN LOV 1"/>
    <property type="match status" value="1"/>
</dbReference>
<dbReference type="OrthoDB" id="447251at2759"/>
<dbReference type="InterPro" id="IPR035965">
    <property type="entry name" value="PAS-like_dom_sf"/>
</dbReference>
<keyword evidence="8" id="KW-1185">Reference proteome</keyword>
<dbReference type="PROSITE" id="PS50132">
    <property type="entry name" value="RGS"/>
    <property type="match status" value="1"/>
</dbReference>
<evidence type="ECO:0000256" key="1">
    <source>
        <dbReference type="ARBA" id="ARBA00022630"/>
    </source>
</evidence>
<dbReference type="SMART" id="SM00315">
    <property type="entry name" value="RGS"/>
    <property type="match status" value="1"/>
</dbReference>
<sequence>MDPPVVPMTRARLTRDFTSEEDTALPQVKRYRDPIRRQPSGEPRGYDVDGVYESHARNITRDDSRTKVFTSSFEPTRSAPLTPERGRVERLASHQKYQDNTSEHAQKPKEEDLHKLDFNLTSPTEANYEPSITSTTRSHATDTPSALTNSSGSRLPDFFSNEVFQVVLHNPTTSHQLLKFARSRMCAENLEFLTAVDKYHTLLNDVASTLFSVHKSFLSSQAPSQINLPEGISTRLHRELKANLTSNLPKLESIFVDSQSEIEHLVANDIYPRFVRHQVTLSATRALATEQRRSKYAGLGDCFVLTDPAKADNPIVYASDGFVKVTGYTRNEIIPRNCRFLQGRQTDRKAVKRLRVAIDKNEETVELLLNERKDGEPFWNLLLVAPLRDARGNVIFFLGGQINCSTTVHSQSDVLKVLATNEEETVEEKTPAAVLLEKEKEKSRASRFFSSFRSQSQNGLKPMPVAGMEGSLLGKMDGMGIRRQAEEFYSAYSKYLIINASTLLIAFHSAGILNLLLSPSSTNGTSINNNLNHPTTSNQSSHAHQNRPIPSPIGSNIFTFLEQYTPTRSLPSGFKTRVKDAVKGGRPLSLEIGLLTQRYQGSERFVCHWTMLKGGEKSDGAGDGKVEWVVVCLGGRET</sequence>
<evidence type="ECO:0000259" key="6">
    <source>
        <dbReference type="PROSITE" id="PS50132"/>
    </source>
</evidence>
<evidence type="ECO:0000256" key="2">
    <source>
        <dbReference type="ARBA" id="ARBA00022643"/>
    </source>
</evidence>
<feature type="compositionally biased region" description="Polar residues" evidence="4">
    <location>
        <begin position="119"/>
        <end position="151"/>
    </location>
</feature>
<evidence type="ECO:0000259" key="5">
    <source>
        <dbReference type="PROSITE" id="PS50113"/>
    </source>
</evidence>
<dbReference type="InterPro" id="IPR036305">
    <property type="entry name" value="RGS_sf"/>
</dbReference>
<keyword evidence="1" id="KW-0285">Flavoprotein</keyword>
<dbReference type="Pfam" id="PF13426">
    <property type="entry name" value="PAS_9"/>
    <property type="match status" value="1"/>
</dbReference>
<dbReference type="InterPro" id="IPR044926">
    <property type="entry name" value="RGS_subdomain_2"/>
</dbReference>
<name>A0A0N1P431_9EURO</name>
<keyword evidence="3" id="KW-0157">Chromophore</keyword>
<reference evidence="7 8" key="1">
    <citation type="submission" date="2015-06" db="EMBL/GenBank/DDBJ databases">
        <title>Draft genome of the ant-associated black yeast Phialophora attae CBS 131958.</title>
        <authorList>
            <person name="Moreno L.F."/>
            <person name="Stielow B.J."/>
            <person name="de Hoog S."/>
            <person name="Vicente V.A."/>
            <person name="Weiss V.A."/>
            <person name="de Vries M."/>
            <person name="Cruz L.M."/>
            <person name="Souza E.M."/>
        </authorList>
    </citation>
    <scope>NUCLEOTIDE SEQUENCE [LARGE SCALE GENOMIC DNA]</scope>
    <source>
        <strain evidence="7 8">CBS 131958</strain>
    </source>
</reference>
<dbReference type="SUPFAM" id="SSF48097">
    <property type="entry name" value="Regulator of G-protein signaling, RGS"/>
    <property type="match status" value="1"/>
</dbReference>
<dbReference type="GO" id="GO:0005634">
    <property type="term" value="C:nucleus"/>
    <property type="evidence" value="ECO:0007669"/>
    <property type="project" value="TreeGrafter"/>
</dbReference>
<dbReference type="Pfam" id="PF00615">
    <property type="entry name" value="RGS"/>
    <property type="match status" value="1"/>
</dbReference>